<dbReference type="PANTHER" id="PTHR42973:SF13">
    <property type="entry name" value="FAD-BINDING PCMH-TYPE DOMAIN-CONTAINING PROTEIN"/>
    <property type="match status" value="1"/>
</dbReference>
<evidence type="ECO:0000313" key="9">
    <source>
        <dbReference type="Proteomes" id="UP000541558"/>
    </source>
</evidence>
<reference evidence="8 9" key="1">
    <citation type="journal article" date="2020" name="ISME J.">
        <title>Uncovering the hidden diversity of litter-decomposition mechanisms in mushroom-forming fungi.</title>
        <authorList>
            <person name="Floudas D."/>
            <person name="Bentzer J."/>
            <person name="Ahren D."/>
            <person name="Johansson T."/>
            <person name="Persson P."/>
            <person name="Tunlid A."/>
        </authorList>
    </citation>
    <scope>NUCLEOTIDE SEQUENCE [LARGE SCALE GENOMIC DNA]</scope>
    <source>
        <strain evidence="8 9">CBS 175.51</strain>
    </source>
</reference>
<keyword evidence="3" id="KW-0274">FAD</keyword>
<dbReference type="PROSITE" id="PS51387">
    <property type="entry name" value="FAD_PCMH"/>
    <property type="match status" value="1"/>
</dbReference>
<dbReference type="PANTHER" id="PTHR42973">
    <property type="entry name" value="BINDING OXIDOREDUCTASE, PUTATIVE (AFU_ORTHOLOGUE AFUA_1G17690)-RELATED"/>
    <property type="match status" value="1"/>
</dbReference>
<keyword evidence="9" id="KW-1185">Reference proteome</keyword>
<gene>
    <name evidence="8" type="ORF">D9611_010151</name>
</gene>
<comment type="similarity">
    <text evidence="1">Belongs to the oxygen-dependent FAD-linked oxidoreductase family.</text>
</comment>
<feature type="chain" id="PRO_5034621088" description="FAD-binding PCMH-type domain-containing protein" evidence="6">
    <location>
        <begin position="22"/>
        <end position="690"/>
    </location>
</feature>
<evidence type="ECO:0000313" key="8">
    <source>
        <dbReference type="EMBL" id="KAF5313584.1"/>
    </source>
</evidence>
<dbReference type="GO" id="GO:0016491">
    <property type="term" value="F:oxidoreductase activity"/>
    <property type="evidence" value="ECO:0007669"/>
    <property type="project" value="UniProtKB-KW"/>
</dbReference>
<evidence type="ECO:0000259" key="7">
    <source>
        <dbReference type="PROSITE" id="PS51387"/>
    </source>
</evidence>
<organism evidence="8 9">
    <name type="scientific">Ephemerocybe angulata</name>
    <dbReference type="NCBI Taxonomy" id="980116"/>
    <lineage>
        <taxon>Eukaryota</taxon>
        <taxon>Fungi</taxon>
        <taxon>Dikarya</taxon>
        <taxon>Basidiomycota</taxon>
        <taxon>Agaricomycotina</taxon>
        <taxon>Agaricomycetes</taxon>
        <taxon>Agaricomycetidae</taxon>
        <taxon>Agaricales</taxon>
        <taxon>Agaricineae</taxon>
        <taxon>Psathyrellaceae</taxon>
        <taxon>Ephemerocybe</taxon>
    </lineage>
</organism>
<evidence type="ECO:0000256" key="5">
    <source>
        <dbReference type="SAM" id="MobiDB-lite"/>
    </source>
</evidence>
<evidence type="ECO:0000256" key="2">
    <source>
        <dbReference type="ARBA" id="ARBA00022630"/>
    </source>
</evidence>
<feature type="compositionally biased region" description="Low complexity" evidence="5">
    <location>
        <begin position="475"/>
        <end position="498"/>
    </location>
</feature>
<feature type="signal peptide" evidence="6">
    <location>
        <begin position="1"/>
        <end position="21"/>
    </location>
</feature>
<comment type="caution">
    <text evidence="8">The sequence shown here is derived from an EMBL/GenBank/DDBJ whole genome shotgun (WGS) entry which is preliminary data.</text>
</comment>
<dbReference type="Proteomes" id="UP000541558">
    <property type="component" value="Unassembled WGS sequence"/>
</dbReference>
<feature type="domain" description="FAD-binding PCMH-type" evidence="7">
    <location>
        <begin position="76"/>
        <end position="248"/>
    </location>
</feature>
<dbReference type="OrthoDB" id="2151789at2759"/>
<dbReference type="Pfam" id="PF01565">
    <property type="entry name" value="FAD_binding_4"/>
    <property type="match status" value="1"/>
</dbReference>
<dbReference type="AlphaFoldDB" id="A0A8H5AZ48"/>
<dbReference type="Gene3D" id="3.30.465.10">
    <property type="match status" value="1"/>
</dbReference>
<evidence type="ECO:0000256" key="6">
    <source>
        <dbReference type="SAM" id="SignalP"/>
    </source>
</evidence>
<name>A0A8H5AZ48_9AGAR</name>
<evidence type="ECO:0000256" key="3">
    <source>
        <dbReference type="ARBA" id="ARBA00022827"/>
    </source>
</evidence>
<dbReference type="GO" id="GO:0071949">
    <property type="term" value="F:FAD binding"/>
    <property type="evidence" value="ECO:0007669"/>
    <property type="project" value="InterPro"/>
</dbReference>
<feature type="compositionally biased region" description="Pro residues" evidence="5">
    <location>
        <begin position="450"/>
        <end position="474"/>
    </location>
</feature>
<keyword evidence="4" id="KW-0560">Oxidoreductase</keyword>
<dbReference type="InterPro" id="IPR050416">
    <property type="entry name" value="FAD-linked_Oxidoreductase"/>
</dbReference>
<evidence type="ECO:0000256" key="1">
    <source>
        <dbReference type="ARBA" id="ARBA00005466"/>
    </source>
</evidence>
<dbReference type="InterPro" id="IPR016169">
    <property type="entry name" value="FAD-bd_PCMH_sub2"/>
</dbReference>
<keyword evidence="2" id="KW-0285">Flavoprotein</keyword>
<sequence length="690" mass="74115">MLLPCSVLTLWISTALPLVSASPSPHVLPRQQPAPVNSSLAVCSPLLTNLGSETVITPFDQGFREAANNAWNLYNTLFSPMCIIHPQSAEDVSRVMRAIYESGGVKYAVQAGGHTAMREWDTTDNGVLISFADMYNVSYNPSRETISLQPGVRWGEAIAYLEPLGVTPLGGRLPDVGTGLLLGGGLNYLSARHGFSVDSLVAADVVLVDGRLVTANATNEYSDLFKALKGGANRFGIVTRYEVKAIHVGTDEEKMMIGGSVVYDNSSTEALLRATANYVDNVDDPNASILVIIGATLSNNTVAPVNVITFFYNGTSLPPDTDNPYHEFLSLPYLISAIGSYSYAEANNVLGSGGDRANGQIFGASAFGSTEWDISQGLAKDKEESFEQYMKAYRAFNRFLEKAKGTPKPATPGGTPTPTPTIAPGYPFPPPQFPIFPTYPAPKPTYTNLPPYPAPPSPAPTRPPVPAPPIPPKPSSGSTTSRPTSTSTGMPKPTSNSPPHHRSNPSATTVGPKPPPIPTYTFKPSPTWSFPSYPSAPLPTYPTPSTTPRPLPPPSISFVDDPAADGISAALLAFTPVQKSQIEAGRRAGGNLMDPPLTNYALVQFHVTMPEWLGIVPKRVVEGRKEVLSELVASKGLPLYMNECDAEQNVFETYGQYEFMKEVYRKYDPTGINVRFMKGPPGIPVPPRKT</sequence>
<dbReference type="InterPro" id="IPR036318">
    <property type="entry name" value="FAD-bd_PCMH-like_sf"/>
</dbReference>
<feature type="region of interest" description="Disordered" evidence="5">
    <location>
        <begin position="447"/>
        <end position="521"/>
    </location>
</feature>
<proteinExistence type="inferred from homology"/>
<protein>
    <recommendedName>
        <fullName evidence="7">FAD-binding PCMH-type domain-containing protein</fullName>
    </recommendedName>
</protein>
<feature type="region of interest" description="Disordered" evidence="5">
    <location>
        <begin position="404"/>
        <end position="427"/>
    </location>
</feature>
<evidence type="ECO:0000256" key="4">
    <source>
        <dbReference type="ARBA" id="ARBA00023002"/>
    </source>
</evidence>
<accession>A0A8H5AZ48</accession>
<dbReference type="InterPro" id="IPR016166">
    <property type="entry name" value="FAD-bd_PCMH"/>
</dbReference>
<dbReference type="SUPFAM" id="SSF56176">
    <property type="entry name" value="FAD-binding/transporter-associated domain-like"/>
    <property type="match status" value="1"/>
</dbReference>
<keyword evidence="6" id="KW-0732">Signal</keyword>
<dbReference type="InterPro" id="IPR006094">
    <property type="entry name" value="Oxid_FAD_bind_N"/>
</dbReference>
<feature type="compositionally biased region" description="Pro residues" evidence="5">
    <location>
        <begin position="415"/>
        <end position="427"/>
    </location>
</feature>
<dbReference type="EMBL" id="JAACJK010000223">
    <property type="protein sequence ID" value="KAF5313584.1"/>
    <property type="molecule type" value="Genomic_DNA"/>
</dbReference>